<keyword evidence="5 8" id="KW-0812">Transmembrane</keyword>
<dbReference type="AlphaFoldDB" id="A0AA96LAK1"/>
<evidence type="ECO:0000256" key="1">
    <source>
        <dbReference type="ARBA" id="ARBA00004651"/>
    </source>
</evidence>
<feature type="transmembrane region" description="Helical" evidence="8">
    <location>
        <begin position="184"/>
        <end position="205"/>
    </location>
</feature>
<feature type="transmembrane region" description="Helical" evidence="8">
    <location>
        <begin position="21"/>
        <end position="43"/>
    </location>
</feature>
<dbReference type="PANTHER" id="PTHR30294">
    <property type="entry name" value="MEMBRANE COMPONENT OF ABC TRANSPORTER YHHJ-RELATED"/>
    <property type="match status" value="1"/>
</dbReference>
<name>A0AA96LAK1_9BACL</name>
<keyword evidence="3" id="KW-0813">Transport</keyword>
<feature type="transmembrane region" description="Helical" evidence="8">
    <location>
        <begin position="232"/>
        <end position="258"/>
    </location>
</feature>
<dbReference type="KEGG" id="paun:MJA45_21110"/>
<proteinExistence type="inferred from homology"/>
<comment type="subcellular location">
    <subcellularLocation>
        <location evidence="1">Cell membrane</location>
        <topology evidence="1">Multi-pass membrane protein</topology>
    </subcellularLocation>
</comment>
<evidence type="ECO:0000256" key="5">
    <source>
        <dbReference type="ARBA" id="ARBA00022692"/>
    </source>
</evidence>
<evidence type="ECO:0000256" key="6">
    <source>
        <dbReference type="ARBA" id="ARBA00022989"/>
    </source>
</evidence>
<evidence type="ECO:0000256" key="8">
    <source>
        <dbReference type="SAM" id="Phobius"/>
    </source>
</evidence>
<dbReference type="InterPro" id="IPR051449">
    <property type="entry name" value="ABC-2_transporter_component"/>
</dbReference>
<dbReference type="PANTHER" id="PTHR30294:SF48">
    <property type="entry name" value="LINEARMYCIN RESISTANCE PERMEASE PROTEIN LNRM"/>
    <property type="match status" value="1"/>
</dbReference>
<reference evidence="10 11" key="1">
    <citation type="submission" date="2022-02" db="EMBL/GenBank/DDBJ databases">
        <title>Paenibacillus sp. MBLB1776 Whole Genome Shotgun Sequencing.</title>
        <authorList>
            <person name="Hwang C.Y."/>
            <person name="Cho E.-S."/>
            <person name="Seo M.-J."/>
        </authorList>
    </citation>
    <scope>NUCLEOTIDE SEQUENCE [LARGE SCALE GENOMIC DNA]</scope>
    <source>
        <strain evidence="10 11">MBLB1776</strain>
    </source>
</reference>
<accession>A0AA96LAK1</accession>
<evidence type="ECO:0000313" key="10">
    <source>
        <dbReference type="EMBL" id="WNQ10101.1"/>
    </source>
</evidence>
<keyword evidence="7 8" id="KW-0472">Membrane</keyword>
<dbReference type="RefSeq" id="WP_315603875.1">
    <property type="nucleotide sequence ID" value="NZ_CP130318.1"/>
</dbReference>
<dbReference type="GO" id="GO:0005886">
    <property type="term" value="C:plasma membrane"/>
    <property type="evidence" value="ECO:0007669"/>
    <property type="project" value="UniProtKB-SubCell"/>
</dbReference>
<dbReference type="GO" id="GO:0140359">
    <property type="term" value="F:ABC-type transporter activity"/>
    <property type="evidence" value="ECO:0007669"/>
    <property type="project" value="InterPro"/>
</dbReference>
<keyword evidence="6 8" id="KW-1133">Transmembrane helix</keyword>
<evidence type="ECO:0000259" key="9">
    <source>
        <dbReference type="PROSITE" id="PS51012"/>
    </source>
</evidence>
<dbReference type="EMBL" id="CP130318">
    <property type="protein sequence ID" value="WNQ10101.1"/>
    <property type="molecule type" value="Genomic_DNA"/>
</dbReference>
<keyword evidence="4" id="KW-1003">Cell membrane</keyword>
<evidence type="ECO:0000256" key="3">
    <source>
        <dbReference type="ARBA" id="ARBA00022448"/>
    </source>
</evidence>
<dbReference type="InterPro" id="IPR013525">
    <property type="entry name" value="ABC2_TM"/>
</dbReference>
<evidence type="ECO:0000313" key="11">
    <source>
        <dbReference type="Proteomes" id="UP001305702"/>
    </source>
</evidence>
<dbReference type="Pfam" id="PF12698">
    <property type="entry name" value="ABC2_membrane_3"/>
    <property type="match status" value="1"/>
</dbReference>
<evidence type="ECO:0000256" key="4">
    <source>
        <dbReference type="ARBA" id="ARBA00022475"/>
    </source>
</evidence>
<feature type="domain" description="ABC transmembrane type-2" evidence="9">
    <location>
        <begin position="140"/>
        <end position="375"/>
    </location>
</feature>
<gene>
    <name evidence="10" type="ORF">MJA45_21110</name>
</gene>
<feature type="transmembrane region" description="Helical" evidence="8">
    <location>
        <begin position="264"/>
        <end position="287"/>
    </location>
</feature>
<keyword evidence="11" id="KW-1185">Reference proteome</keyword>
<evidence type="ECO:0000256" key="7">
    <source>
        <dbReference type="ARBA" id="ARBA00023136"/>
    </source>
</evidence>
<protein>
    <submittedName>
        <fullName evidence="10">ABC transporter permease</fullName>
    </submittedName>
</protein>
<dbReference type="InterPro" id="IPR047817">
    <property type="entry name" value="ABC2_TM_bact-type"/>
</dbReference>
<feature type="transmembrane region" description="Helical" evidence="8">
    <location>
        <begin position="349"/>
        <end position="372"/>
    </location>
</feature>
<organism evidence="10 11">
    <name type="scientific">Paenibacillus aurantius</name>
    <dbReference type="NCBI Taxonomy" id="2918900"/>
    <lineage>
        <taxon>Bacteria</taxon>
        <taxon>Bacillati</taxon>
        <taxon>Bacillota</taxon>
        <taxon>Bacilli</taxon>
        <taxon>Bacillales</taxon>
        <taxon>Paenibacillaceae</taxon>
        <taxon>Paenibacillus</taxon>
    </lineage>
</organism>
<feature type="transmembrane region" description="Helical" evidence="8">
    <location>
        <begin position="294"/>
        <end position="313"/>
    </location>
</feature>
<sequence>MTTLWIALKEFKQDFRDRRTLLFMLLFPVVLMLILGTALSNAFNSQSSLGEIKILVKNETAKGPLADAFGSFTKQIMEMGIEVDSWKEGIDGKEEVENNRYADYVEVNTSGISLHGSSRSTLESSVVQGMLTAFTDKYKAAAAVAAVDPSQVEAVFASAGAGHAKDYIEETSLTADRKPGSLDYYALAMSIMVAMWAAISAGGLIRSEMVRGTAPRLVAAPVSKGQIIGGKLLGSLVVNVLCVSVLVFFSMLAFGAYWGDHLGIVFLVLVSLVILAMSLGLSLSYMLKGSASRGVINMFVQLAAFFGGAYFPLGEDDGTGVMSFIVKLSPIRWANRALTEVIYGGTVSAAWPVIGLNLAVTAALLIVSVFIMRRKEGL</sequence>
<dbReference type="Proteomes" id="UP001305702">
    <property type="component" value="Chromosome"/>
</dbReference>
<evidence type="ECO:0000256" key="2">
    <source>
        <dbReference type="ARBA" id="ARBA00007783"/>
    </source>
</evidence>
<dbReference type="PROSITE" id="PS51012">
    <property type="entry name" value="ABC_TM2"/>
    <property type="match status" value="1"/>
</dbReference>
<comment type="similarity">
    <text evidence="2">Belongs to the ABC-2 integral membrane protein family.</text>
</comment>